<keyword evidence="6" id="KW-0808">Transferase</keyword>
<dbReference type="FunFam" id="2.30.30.40:FF:000072">
    <property type="entry name" value="Unconventional Myosin IB"/>
    <property type="match status" value="1"/>
</dbReference>
<accession>A0A087TZU2</accession>
<dbReference type="Gene3D" id="2.30.30.40">
    <property type="entry name" value="SH3 Domains"/>
    <property type="match status" value="2"/>
</dbReference>
<evidence type="ECO:0000256" key="2">
    <source>
        <dbReference type="PROSITE-ProRule" id="PRU00192"/>
    </source>
</evidence>
<dbReference type="SUPFAM" id="SSF50044">
    <property type="entry name" value="SH3-domain"/>
    <property type="match status" value="2"/>
</dbReference>
<feature type="compositionally biased region" description="Polar residues" evidence="4">
    <location>
        <begin position="324"/>
        <end position="345"/>
    </location>
</feature>
<gene>
    <name evidence="6" type="ORF">X975_17814</name>
</gene>
<dbReference type="InterPro" id="IPR001452">
    <property type="entry name" value="SH3_domain"/>
</dbReference>
<evidence type="ECO:0000256" key="4">
    <source>
        <dbReference type="SAM" id="MobiDB-lite"/>
    </source>
</evidence>
<feature type="region of interest" description="Disordered" evidence="4">
    <location>
        <begin position="102"/>
        <end position="146"/>
    </location>
</feature>
<sequence>MADIENKVPKKDVKKRMVKALYSYTPENIDELELKVNDILEVIEETEEGWWKGILDGNVGMFPSNFVIELDGLPEEFNNQFMNELSPTKNVSKVKNVGHQEPLHRHGANHSPLNKQEKSANTQAVNSNSEDVSDGLNCSKSAADSNEKKIATLNKKSLPDSPAPRLPPKPVREQAVVMFPYKALNEDELTLKEGDIITVISKEIEDKGWWKGELNNRVGVFPDNFVKLIKVEEQKKPERPDKPAVATKASLKSATSEKATSECSPKLDKKTTKTAPAKPPPPEIHKKEPERPLPPYPSKKPQLPHPMKKPSRSSLGMKLPSYLPPTTTNSVRSPVSENSPSSVTVPPTLDLKAEEGTKTNEKVSKTNEKQDKKISDELGFDAVESSGKKLVHLTANRAKAPNRRPPSHIFLKDNEKENGIATDPRRLSEPLLAEMKSLLPLVDTDSLKTNMPPSIEVKAKVPPSRPSPPNIMNNNSAKHVGGAKESSSSEDSIVKVVENTKTSTSLDMSTNISRNEILQPRVQPSGSLFNPVPGPLTKSSHPPETELHDIKDSLKMVMGTMVSKSDYNELLKQVKELKEILETYNNNCNKAIIGLKSELEEEKKLRRAVETELQQIKERQTT</sequence>
<evidence type="ECO:0000313" key="6">
    <source>
        <dbReference type="EMBL" id="KFM70631.1"/>
    </source>
</evidence>
<feature type="non-terminal residue" evidence="6">
    <location>
        <position position="622"/>
    </location>
</feature>
<evidence type="ECO:0000259" key="5">
    <source>
        <dbReference type="PROSITE" id="PS50002"/>
    </source>
</evidence>
<feature type="coiled-coil region" evidence="3">
    <location>
        <begin position="567"/>
        <end position="619"/>
    </location>
</feature>
<feature type="compositionally biased region" description="Polar residues" evidence="4">
    <location>
        <begin position="111"/>
        <end position="144"/>
    </location>
</feature>
<protein>
    <submittedName>
        <fullName evidence="6">SH3 domain-containing kinase-binding protein 1</fullName>
    </submittedName>
</protein>
<feature type="domain" description="SH3" evidence="5">
    <location>
        <begin position="170"/>
        <end position="231"/>
    </location>
</feature>
<dbReference type="GO" id="GO:0016301">
    <property type="term" value="F:kinase activity"/>
    <property type="evidence" value="ECO:0007669"/>
    <property type="project" value="UniProtKB-KW"/>
</dbReference>
<keyword evidence="3" id="KW-0175">Coiled coil</keyword>
<dbReference type="GO" id="GO:0016192">
    <property type="term" value="P:vesicle-mediated transport"/>
    <property type="evidence" value="ECO:0007669"/>
    <property type="project" value="UniProtKB-ARBA"/>
</dbReference>
<keyword evidence="7" id="KW-1185">Reference proteome</keyword>
<organism evidence="6 7">
    <name type="scientific">Stegodyphus mimosarum</name>
    <name type="common">African social velvet spider</name>
    <dbReference type="NCBI Taxonomy" id="407821"/>
    <lineage>
        <taxon>Eukaryota</taxon>
        <taxon>Metazoa</taxon>
        <taxon>Ecdysozoa</taxon>
        <taxon>Arthropoda</taxon>
        <taxon>Chelicerata</taxon>
        <taxon>Arachnida</taxon>
        <taxon>Araneae</taxon>
        <taxon>Araneomorphae</taxon>
        <taxon>Entelegynae</taxon>
        <taxon>Eresoidea</taxon>
        <taxon>Eresidae</taxon>
        <taxon>Stegodyphus</taxon>
    </lineage>
</organism>
<dbReference type="OrthoDB" id="73680at2759"/>
<keyword evidence="6" id="KW-0418">Kinase</keyword>
<dbReference type="STRING" id="407821.A0A087TZU2"/>
<dbReference type="SMART" id="SM00326">
    <property type="entry name" value="SH3"/>
    <property type="match status" value="2"/>
</dbReference>
<reference evidence="6 7" key="1">
    <citation type="submission" date="2013-11" db="EMBL/GenBank/DDBJ databases">
        <title>Genome sequencing of Stegodyphus mimosarum.</title>
        <authorList>
            <person name="Bechsgaard J."/>
        </authorList>
    </citation>
    <scope>NUCLEOTIDE SEQUENCE [LARGE SCALE GENOMIC DNA]</scope>
</reference>
<dbReference type="InterPro" id="IPR050384">
    <property type="entry name" value="Endophilin_SH3RF"/>
</dbReference>
<dbReference type="PANTHER" id="PTHR14167">
    <property type="entry name" value="SH3 DOMAIN-CONTAINING"/>
    <property type="match status" value="1"/>
</dbReference>
<evidence type="ECO:0000256" key="1">
    <source>
        <dbReference type="ARBA" id="ARBA00022443"/>
    </source>
</evidence>
<dbReference type="Proteomes" id="UP000054359">
    <property type="component" value="Unassembled WGS sequence"/>
</dbReference>
<feature type="domain" description="SH3" evidence="5">
    <location>
        <begin position="13"/>
        <end position="72"/>
    </location>
</feature>
<feature type="region of interest" description="Disordered" evidence="4">
    <location>
        <begin position="392"/>
        <end position="427"/>
    </location>
</feature>
<proteinExistence type="predicted"/>
<feature type="region of interest" description="Disordered" evidence="4">
    <location>
        <begin position="152"/>
        <end position="171"/>
    </location>
</feature>
<dbReference type="PRINTS" id="PR00452">
    <property type="entry name" value="SH3DOMAIN"/>
</dbReference>
<name>A0A087TZU2_STEMI</name>
<dbReference type="PROSITE" id="PS50002">
    <property type="entry name" value="SH3"/>
    <property type="match status" value="2"/>
</dbReference>
<evidence type="ECO:0000313" key="7">
    <source>
        <dbReference type="Proteomes" id="UP000054359"/>
    </source>
</evidence>
<keyword evidence="1 2" id="KW-0728">SH3 domain</keyword>
<dbReference type="CDD" id="cd11875">
    <property type="entry name" value="SH3_CD2AP-like_3"/>
    <property type="match status" value="1"/>
</dbReference>
<feature type="compositionally biased region" description="Basic and acidic residues" evidence="4">
    <location>
        <begin position="410"/>
        <end position="427"/>
    </location>
</feature>
<dbReference type="AlphaFoldDB" id="A0A087TZU2"/>
<feature type="compositionally biased region" description="Basic and acidic residues" evidence="4">
    <location>
        <begin position="232"/>
        <end position="242"/>
    </location>
</feature>
<evidence type="ECO:0000256" key="3">
    <source>
        <dbReference type="SAM" id="Coils"/>
    </source>
</evidence>
<dbReference type="PANTHER" id="PTHR14167:SF92">
    <property type="entry name" value="CIN85 AND CD2AP RELATED, ISOFORM J"/>
    <property type="match status" value="1"/>
</dbReference>
<dbReference type="Pfam" id="PF14604">
    <property type="entry name" value="SH3_9"/>
    <property type="match status" value="2"/>
</dbReference>
<feature type="region of interest" description="Disordered" evidence="4">
    <location>
        <begin position="232"/>
        <end position="370"/>
    </location>
</feature>
<dbReference type="EMBL" id="KK117501">
    <property type="protein sequence ID" value="KFM70631.1"/>
    <property type="molecule type" value="Genomic_DNA"/>
</dbReference>
<feature type="compositionally biased region" description="Polar residues" evidence="4">
    <location>
        <begin position="250"/>
        <end position="263"/>
    </location>
</feature>
<dbReference type="OMA" id="PNSCHRS"/>
<feature type="compositionally biased region" description="Basic and acidic residues" evidence="4">
    <location>
        <begin position="351"/>
        <end position="370"/>
    </location>
</feature>
<feature type="region of interest" description="Disordered" evidence="4">
    <location>
        <begin position="444"/>
        <end position="491"/>
    </location>
</feature>
<dbReference type="PRINTS" id="PR01887">
    <property type="entry name" value="SPECTRNALPHA"/>
</dbReference>
<dbReference type="InterPro" id="IPR036028">
    <property type="entry name" value="SH3-like_dom_sf"/>
</dbReference>